<dbReference type="AlphaFoldDB" id="A0A915EV26"/>
<dbReference type="WBParaSite" id="jg9567">
    <property type="protein sequence ID" value="jg9567"/>
    <property type="gene ID" value="jg9567"/>
</dbReference>
<organism evidence="1 2">
    <name type="scientific">Ditylenchus dipsaci</name>
    <dbReference type="NCBI Taxonomy" id="166011"/>
    <lineage>
        <taxon>Eukaryota</taxon>
        <taxon>Metazoa</taxon>
        <taxon>Ecdysozoa</taxon>
        <taxon>Nematoda</taxon>
        <taxon>Chromadorea</taxon>
        <taxon>Rhabditida</taxon>
        <taxon>Tylenchina</taxon>
        <taxon>Tylenchomorpha</taxon>
        <taxon>Sphaerularioidea</taxon>
        <taxon>Anguinidae</taxon>
        <taxon>Anguininae</taxon>
        <taxon>Ditylenchus</taxon>
    </lineage>
</organism>
<evidence type="ECO:0000313" key="2">
    <source>
        <dbReference type="WBParaSite" id="jg9567"/>
    </source>
</evidence>
<name>A0A915EV26_9BILA</name>
<evidence type="ECO:0000313" key="1">
    <source>
        <dbReference type="Proteomes" id="UP000887574"/>
    </source>
</evidence>
<proteinExistence type="predicted"/>
<protein>
    <submittedName>
        <fullName evidence="2">Uncharacterized protein</fullName>
    </submittedName>
</protein>
<keyword evidence="1" id="KW-1185">Reference proteome</keyword>
<accession>A0A915EV26</accession>
<sequence>MALTKSISSSISSVRTSWRTEMLQLRGQPSHVSIQLQQNLHFIAIITERFSIPLRAQLRWLVEKESIQ</sequence>
<dbReference type="Proteomes" id="UP000887574">
    <property type="component" value="Unplaced"/>
</dbReference>
<reference evidence="2" key="1">
    <citation type="submission" date="2022-11" db="UniProtKB">
        <authorList>
            <consortium name="WormBaseParasite"/>
        </authorList>
    </citation>
    <scope>IDENTIFICATION</scope>
</reference>